<dbReference type="InterPro" id="IPR012657">
    <property type="entry name" value="23S_rRNA-intervening_sequence"/>
</dbReference>
<dbReference type="AlphaFoldDB" id="A0A940SKT0"/>
<accession>A0A940SKT0</accession>
<dbReference type="CDD" id="cd16377">
    <property type="entry name" value="23S_rRNA_IVP_like"/>
    <property type="match status" value="1"/>
</dbReference>
<evidence type="ECO:0000313" key="1">
    <source>
        <dbReference type="EMBL" id="MBP0725583.1"/>
    </source>
</evidence>
<dbReference type="NCBIfam" id="TIGR02436">
    <property type="entry name" value="four helix bundle protein"/>
    <property type="match status" value="1"/>
</dbReference>
<dbReference type="RefSeq" id="WP_209405267.1">
    <property type="nucleotide sequence ID" value="NZ_JAGIYQ010000005.1"/>
</dbReference>
<evidence type="ECO:0000313" key="2">
    <source>
        <dbReference type="Proteomes" id="UP000682134"/>
    </source>
</evidence>
<organism evidence="1 2">
    <name type="scientific">Gottfriedia endophytica</name>
    <dbReference type="NCBI Taxonomy" id="2820819"/>
    <lineage>
        <taxon>Bacteria</taxon>
        <taxon>Bacillati</taxon>
        <taxon>Bacillota</taxon>
        <taxon>Bacilli</taxon>
        <taxon>Bacillales</taxon>
        <taxon>Bacillaceae</taxon>
        <taxon>Gottfriedia</taxon>
    </lineage>
</organism>
<proteinExistence type="predicted"/>
<dbReference type="InterPro" id="IPR036583">
    <property type="entry name" value="23S_rRNA_IVS_sf"/>
</dbReference>
<keyword evidence="2" id="KW-1185">Reference proteome</keyword>
<protein>
    <submittedName>
        <fullName evidence="1">Four helix bundle protein</fullName>
    </submittedName>
</protein>
<reference evidence="1" key="1">
    <citation type="submission" date="2021-04" db="EMBL/GenBank/DDBJ databases">
        <title>Genome seq and assembly of Bacillus sp.</title>
        <authorList>
            <person name="Chhetri G."/>
        </authorList>
    </citation>
    <scope>NUCLEOTIDE SEQUENCE</scope>
    <source>
        <strain evidence="1">RG28</strain>
    </source>
</reference>
<dbReference type="EMBL" id="JAGIYQ010000005">
    <property type="protein sequence ID" value="MBP0725583.1"/>
    <property type="molecule type" value="Genomic_DNA"/>
</dbReference>
<dbReference type="PANTHER" id="PTHR38471">
    <property type="entry name" value="FOUR HELIX BUNDLE PROTEIN"/>
    <property type="match status" value="1"/>
</dbReference>
<gene>
    <name evidence="1" type="ORF">J5Y03_10325</name>
</gene>
<dbReference type="PANTHER" id="PTHR38471:SF2">
    <property type="entry name" value="FOUR HELIX BUNDLE PROTEIN"/>
    <property type="match status" value="1"/>
</dbReference>
<dbReference type="Proteomes" id="UP000682134">
    <property type="component" value="Unassembled WGS sequence"/>
</dbReference>
<dbReference type="SUPFAM" id="SSF158446">
    <property type="entry name" value="IVS-encoded protein-like"/>
    <property type="match status" value="1"/>
</dbReference>
<dbReference type="Pfam" id="PF05635">
    <property type="entry name" value="23S_rRNA_IVP"/>
    <property type="match status" value="1"/>
</dbReference>
<dbReference type="Gene3D" id="1.20.1440.60">
    <property type="entry name" value="23S rRNA-intervening sequence"/>
    <property type="match status" value="1"/>
</dbReference>
<sequence length="120" mass="13767">MYKDFRELNVSQRIRAYDKGIYGISITFPKFEERELGSQLRRASSSVYLNLAEGNGQGYEKKEITHLSTCLGSLAEVKACLDLALDRSYIDQETHKSFDKEATEFIKILYKLKSNLESKS</sequence>
<name>A0A940SKT0_9BACI</name>
<comment type="caution">
    <text evidence="1">The sequence shown here is derived from an EMBL/GenBank/DDBJ whole genome shotgun (WGS) entry which is preliminary data.</text>
</comment>